<comment type="caution">
    <text evidence="2">The sequence shown here is derived from an EMBL/GenBank/DDBJ whole genome shotgun (WGS) entry which is preliminary data.</text>
</comment>
<accession>A0A7X1EBH4</accession>
<organism evidence="2 3">
    <name type="scientific">Pelagicoccus albus</name>
    <dbReference type="NCBI Taxonomy" id="415222"/>
    <lineage>
        <taxon>Bacteria</taxon>
        <taxon>Pseudomonadati</taxon>
        <taxon>Verrucomicrobiota</taxon>
        <taxon>Opitutia</taxon>
        <taxon>Puniceicoccales</taxon>
        <taxon>Pelagicoccaceae</taxon>
        <taxon>Pelagicoccus</taxon>
    </lineage>
</organism>
<dbReference type="InterPro" id="IPR007272">
    <property type="entry name" value="Sulf_transp_TsuA/YedE"/>
</dbReference>
<feature type="transmembrane region" description="Helical" evidence="1">
    <location>
        <begin position="110"/>
        <end position="132"/>
    </location>
</feature>
<keyword evidence="3" id="KW-1185">Reference proteome</keyword>
<name>A0A7X1EBH4_9BACT</name>
<protein>
    <submittedName>
        <fullName evidence="2">YeeE/YedE family protein</fullName>
    </submittedName>
</protein>
<keyword evidence="1" id="KW-0472">Membrane</keyword>
<sequence length="173" mass="17886">MNLAKLTKAAIIGFVFGFLLQKGGVANFHILIGALQLQDFTVMKIMLTAVITGIVGVSFLRSRGLVQLSVKKLNLPKNIGGGLLFGVGLALAGYCPGTGAAAIGQLNGDAFSLIAGMLAGSYLFALLSKRFVGKLSKDNAKAVRLVPQSGAKQHLSVFGFAVALTAVVLLLPS</sequence>
<feature type="transmembrane region" description="Helical" evidence="1">
    <location>
        <begin position="153"/>
        <end position="171"/>
    </location>
</feature>
<dbReference type="Pfam" id="PF04143">
    <property type="entry name" value="Sulf_transp"/>
    <property type="match status" value="1"/>
</dbReference>
<feature type="transmembrane region" description="Helical" evidence="1">
    <location>
        <begin position="42"/>
        <end position="60"/>
    </location>
</feature>
<dbReference type="AlphaFoldDB" id="A0A7X1EBH4"/>
<gene>
    <name evidence="2" type="ORF">H5P27_17345</name>
</gene>
<evidence type="ECO:0000313" key="2">
    <source>
        <dbReference type="EMBL" id="MBC2607822.1"/>
    </source>
</evidence>
<reference evidence="2 3" key="1">
    <citation type="submission" date="2020-07" db="EMBL/GenBank/DDBJ databases">
        <authorList>
            <person name="Feng X."/>
        </authorList>
    </citation>
    <scope>NUCLEOTIDE SEQUENCE [LARGE SCALE GENOMIC DNA]</scope>
    <source>
        <strain evidence="2 3">JCM23202</strain>
    </source>
</reference>
<evidence type="ECO:0000256" key="1">
    <source>
        <dbReference type="SAM" id="Phobius"/>
    </source>
</evidence>
<keyword evidence="1" id="KW-0812">Transmembrane</keyword>
<proteinExistence type="predicted"/>
<keyword evidence="1" id="KW-1133">Transmembrane helix</keyword>
<dbReference type="RefSeq" id="WP_185661686.1">
    <property type="nucleotide sequence ID" value="NZ_CAWPOO010000013.1"/>
</dbReference>
<feature type="transmembrane region" description="Helical" evidence="1">
    <location>
        <begin position="81"/>
        <end position="104"/>
    </location>
</feature>
<dbReference type="Proteomes" id="UP000526501">
    <property type="component" value="Unassembled WGS sequence"/>
</dbReference>
<dbReference type="EMBL" id="JACHVC010000013">
    <property type="protein sequence ID" value="MBC2607822.1"/>
    <property type="molecule type" value="Genomic_DNA"/>
</dbReference>
<evidence type="ECO:0000313" key="3">
    <source>
        <dbReference type="Proteomes" id="UP000526501"/>
    </source>
</evidence>